<evidence type="ECO:0000259" key="9">
    <source>
        <dbReference type="PROSITE" id="PS50263"/>
    </source>
</evidence>
<evidence type="ECO:0000256" key="3">
    <source>
        <dbReference type="ARBA" id="ARBA00022679"/>
    </source>
</evidence>
<comment type="caution">
    <text evidence="10">The sequence shown here is derived from an EMBL/GenBank/DDBJ whole genome shotgun (WGS) entry which is preliminary data.</text>
</comment>
<dbReference type="Gene3D" id="3.60.110.10">
    <property type="entry name" value="Carbon-nitrogen hydrolase"/>
    <property type="match status" value="1"/>
</dbReference>
<feature type="transmembrane region" description="Helical" evidence="8">
    <location>
        <begin position="67"/>
        <end position="87"/>
    </location>
</feature>
<evidence type="ECO:0000256" key="8">
    <source>
        <dbReference type="SAM" id="Phobius"/>
    </source>
</evidence>
<dbReference type="GO" id="GO:0016410">
    <property type="term" value="F:N-acyltransferase activity"/>
    <property type="evidence" value="ECO:0007669"/>
    <property type="project" value="InterPro"/>
</dbReference>
<feature type="domain" description="CN hydrolase" evidence="9">
    <location>
        <begin position="179"/>
        <end position="385"/>
    </location>
</feature>
<dbReference type="Pfam" id="PF00795">
    <property type="entry name" value="CN_hydrolase"/>
    <property type="match status" value="1"/>
</dbReference>
<keyword evidence="2" id="KW-1003">Cell membrane</keyword>
<dbReference type="GO" id="GO:0016787">
    <property type="term" value="F:hydrolase activity"/>
    <property type="evidence" value="ECO:0007669"/>
    <property type="project" value="UniProtKB-KW"/>
</dbReference>
<evidence type="ECO:0000313" key="11">
    <source>
        <dbReference type="Proteomes" id="UP000234323"/>
    </source>
</evidence>
<keyword evidence="3" id="KW-0808">Transferase</keyword>
<dbReference type="AlphaFoldDB" id="A0A2I1GBU2"/>
<dbReference type="GO" id="GO:0005886">
    <property type="term" value="C:plasma membrane"/>
    <property type="evidence" value="ECO:0007669"/>
    <property type="project" value="UniProtKB-SubCell"/>
</dbReference>
<dbReference type="CDD" id="cd07197">
    <property type="entry name" value="nitrilase"/>
    <property type="match status" value="1"/>
</dbReference>
<dbReference type="Proteomes" id="UP000234323">
    <property type="component" value="Unassembled WGS sequence"/>
</dbReference>
<reference evidence="10 11" key="1">
    <citation type="submission" date="2015-10" db="EMBL/GenBank/DDBJ databases">
        <title>Genome analyses suggest a sexual origin of heterokaryosis in a supposedly ancient asexual fungus.</title>
        <authorList>
            <person name="Ropars J."/>
            <person name="Sedzielewska K."/>
            <person name="Noel J."/>
            <person name="Charron P."/>
            <person name="Farinelli L."/>
            <person name="Marton T."/>
            <person name="Kruger M."/>
            <person name="Pelin A."/>
            <person name="Brachmann A."/>
            <person name="Corradi N."/>
        </authorList>
    </citation>
    <scope>NUCLEOTIDE SEQUENCE [LARGE SCALE GENOMIC DNA]</scope>
    <source>
        <strain evidence="10 11">A4</strain>
    </source>
</reference>
<evidence type="ECO:0000313" key="10">
    <source>
        <dbReference type="EMBL" id="PKY44088.1"/>
    </source>
</evidence>
<evidence type="ECO:0000256" key="1">
    <source>
        <dbReference type="ARBA" id="ARBA00004651"/>
    </source>
</evidence>
<protein>
    <submittedName>
        <fullName evidence="10">Carbon-nitrogen hydrolase</fullName>
    </submittedName>
</protein>
<feature type="transmembrane region" description="Helical" evidence="8">
    <location>
        <begin position="27"/>
        <end position="47"/>
    </location>
</feature>
<evidence type="ECO:0000256" key="6">
    <source>
        <dbReference type="ARBA" id="ARBA00023136"/>
    </source>
</evidence>
<dbReference type="PROSITE" id="PS50263">
    <property type="entry name" value="CN_HYDROLASE"/>
    <property type="match status" value="1"/>
</dbReference>
<dbReference type="VEuPathDB" id="FungiDB:RhiirFUN_015001"/>
<name>A0A2I1GBU2_9GLOM</name>
<keyword evidence="4 8" id="KW-0812">Transmembrane</keyword>
<evidence type="ECO:0000256" key="5">
    <source>
        <dbReference type="ARBA" id="ARBA00022989"/>
    </source>
</evidence>
<evidence type="ECO:0000256" key="7">
    <source>
        <dbReference type="ARBA" id="ARBA00023315"/>
    </source>
</evidence>
<keyword evidence="7" id="KW-0012">Acyltransferase</keyword>
<organism evidence="10 11">
    <name type="scientific">Rhizophagus irregularis</name>
    <dbReference type="NCBI Taxonomy" id="588596"/>
    <lineage>
        <taxon>Eukaryota</taxon>
        <taxon>Fungi</taxon>
        <taxon>Fungi incertae sedis</taxon>
        <taxon>Mucoromycota</taxon>
        <taxon>Glomeromycotina</taxon>
        <taxon>Glomeromycetes</taxon>
        <taxon>Glomerales</taxon>
        <taxon>Glomeraceae</taxon>
        <taxon>Rhizophagus</taxon>
    </lineage>
</organism>
<sequence>MGLLIGFALLISYIFDRIAQHRLSSDGWARVMVFPCIWTGMSTILLFANPLGDIVDYAFTFLNYDEIMQFTSFAGLGGINFMLAWWGTVGCDLISHRNSKPSTIDIRSSTEDNNSDIILKMPPTHPTRKLSTLPTFINSFSIYLFVLFLVLSYGSIRLSTNYVPFYQQKIENTFPEELINVGCVLRQENILEVNYYVELTRELAASGNKIILWSEGLSDISSAENLTLLYNSIQNISTSYGAIIGFTYIDYTTQNSYNKQVVFDNKGAMVVNYNKTHLVPVLENDFVKGDNKLQTFQSEVFGNVGAAICYDFNFPILIGQASSKNVNLMLDSARINIIRSIENGFATFRCYSYGISGVWNQFGQPLHYAPTVNTPKTSFQVPISMLKNRVKTVYSVFGETLGWICVGSIGVITILLVVMEIGGQKLRDKINNWT</sequence>
<dbReference type="EMBL" id="LLXI01000298">
    <property type="protein sequence ID" value="PKY44088.1"/>
    <property type="molecule type" value="Genomic_DNA"/>
</dbReference>
<feature type="transmembrane region" description="Helical" evidence="8">
    <location>
        <begin position="401"/>
        <end position="419"/>
    </location>
</feature>
<feature type="transmembrane region" description="Helical" evidence="8">
    <location>
        <begin position="136"/>
        <end position="156"/>
    </location>
</feature>
<comment type="subcellular location">
    <subcellularLocation>
        <location evidence="1">Cell membrane</location>
        <topology evidence="1">Multi-pass membrane protein</topology>
    </subcellularLocation>
</comment>
<keyword evidence="5 8" id="KW-1133">Transmembrane helix</keyword>
<keyword evidence="6 8" id="KW-0472">Membrane</keyword>
<evidence type="ECO:0000256" key="4">
    <source>
        <dbReference type="ARBA" id="ARBA00022692"/>
    </source>
</evidence>
<dbReference type="InterPro" id="IPR003010">
    <property type="entry name" value="C-N_Hydrolase"/>
</dbReference>
<proteinExistence type="predicted"/>
<accession>A0A2I1GBU2</accession>
<dbReference type="VEuPathDB" id="FungiDB:FUN_002002"/>
<dbReference type="InterPro" id="IPR036526">
    <property type="entry name" value="C-N_Hydrolase_sf"/>
</dbReference>
<dbReference type="SUPFAM" id="SSF56317">
    <property type="entry name" value="Carbon-nitrogen hydrolase"/>
    <property type="match status" value="1"/>
</dbReference>
<gene>
    <name evidence="10" type="ORF">RhiirA4_317635</name>
</gene>
<dbReference type="PANTHER" id="PTHR38686">
    <property type="entry name" value="APOLIPOPROTEIN N-ACYLTRANSFERASE"/>
    <property type="match status" value="1"/>
</dbReference>
<keyword evidence="10" id="KW-0378">Hydrolase</keyword>
<dbReference type="GO" id="GO:0042158">
    <property type="term" value="P:lipoprotein biosynthetic process"/>
    <property type="evidence" value="ECO:0007669"/>
    <property type="project" value="InterPro"/>
</dbReference>
<keyword evidence="11" id="KW-1185">Reference proteome</keyword>
<dbReference type="VEuPathDB" id="FungiDB:RhiirA1_428612"/>
<dbReference type="InterPro" id="IPR004563">
    <property type="entry name" value="Apolipo_AcylTrfase"/>
</dbReference>
<evidence type="ECO:0000256" key="2">
    <source>
        <dbReference type="ARBA" id="ARBA00022475"/>
    </source>
</evidence>
<dbReference type="PANTHER" id="PTHR38686:SF1">
    <property type="entry name" value="APOLIPOPROTEIN N-ACYLTRANSFERASE"/>
    <property type="match status" value="1"/>
</dbReference>